<evidence type="ECO:0000259" key="4">
    <source>
        <dbReference type="PROSITE" id="PS50949"/>
    </source>
</evidence>
<dbReference type="PANTHER" id="PTHR43537">
    <property type="entry name" value="TRANSCRIPTIONAL REGULATOR, GNTR FAMILY"/>
    <property type="match status" value="1"/>
</dbReference>
<evidence type="ECO:0000256" key="2">
    <source>
        <dbReference type="ARBA" id="ARBA00023125"/>
    </source>
</evidence>
<keyword evidence="3" id="KW-0804">Transcription</keyword>
<dbReference type="PROSITE" id="PS50949">
    <property type="entry name" value="HTH_GNTR"/>
    <property type="match status" value="1"/>
</dbReference>
<gene>
    <name evidence="5" type="ORF">ACFQ4A_11320</name>
</gene>
<sequence length="232" mass="27272">MPIRPSQERALFRIFEQPLKGVTPAVSMSPKQKVYQGVLQELRKYIDAHDLRPGDKIPSERELSETLQAGRSSVREALRAMELLGLVETRHGEGTFISQYRPYHSVEVLSSFILQETNTRHDLLFAKKIIEKEAARIAYDYIHEADIEQLHGIIHDTTLRSNERHAAFFQYLFYKTENLLLAKVWQLMDEFSYAISSLAYEPSFYLELIKLYQTRHYDKIEELFYRLPTEKK</sequence>
<dbReference type="CDD" id="cd07377">
    <property type="entry name" value="WHTH_GntR"/>
    <property type="match status" value="1"/>
</dbReference>
<dbReference type="InterPro" id="IPR036388">
    <property type="entry name" value="WH-like_DNA-bd_sf"/>
</dbReference>
<evidence type="ECO:0000313" key="5">
    <source>
        <dbReference type="EMBL" id="MFD1362244.1"/>
    </source>
</evidence>
<dbReference type="RefSeq" id="WP_382400596.1">
    <property type="nucleotide sequence ID" value="NZ_JBHTNH010000024.1"/>
</dbReference>
<accession>A0ABW3ZVH6</accession>
<dbReference type="SMART" id="SM00345">
    <property type="entry name" value="HTH_GNTR"/>
    <property type="match status" value="1"/>
</dbReference>
<dbReference type="PRINTS" id="PR00035">
    <property type="entry name" value="HTHGNTR"/>
</dbReference>
<evidence type="ECO:0000256" key="3">
    <source>
        <dbReference type="ARBA" id="ARBA00023163"/>
    </source>
</evidence>
<evidence type="ECO:0000313" key="6">
    <source>
        <dbReference type="Proteomes" id="UP001597178"/>
    </source>
</evidence>
<name>A0ABW3ZVH6_9BACI</name>
<dbReference type="Proteomes" id="UP001597178">
    <property type="component" value="Unassembled WGS sequence"/>
</dbReference>
<proteinExistence type="predicted"/>
<keyword evidence="1" id="KW-0805">Transcription regulation</keyword>
<keyword evidence="2" id="KW-0238">DNA-binding</keyword>
<feature type="domain" description="HTH gntR-type" evidence="4">
    <location>
        <begin position="32"/>
        <end position="100"/>
    </location>
</feature>
<dbReference type="InterPro" id="IPR036390">
    <property type="entry name" value="WH_DNA-bd_sf"/>
</dbReference>
<dbReference type="Pfam" id="PF00392">
    <property type="entry name" value="GntR"/>
    <property type="match status" value="1"/>
</dbReference>
<dbReference type="Gene3D" id="1.10.10.10">
    <property type="entry name" value="Winged helix-like DNA-binding domain superfamily/Winged helix DNA-binding domain"/>
    <property type="match status" value="1"/>
</dbReference>
<dbReference type="InterPro" id="IPR000524">
    <property type="entry name" value="Tscrpt_reg_HTH_GntR"/>
</dbReference>
<protein>
    <submittedName>
        <fullName evidence="5">FadR/GntR family transcriptional regulator</fullName>
    </submittedName>
</protein>
<evidence type="ECO:0000256" key="1">
    <source>
        <dbReference type="ARBA" id="ARBA00023015"/>
    </source>
</evidence>
<dbReference type="SUPFAM" id="SSF46785">
    <property type="entry name" value="Winged helix' DNA-binding domain"/>
    <property type="match status" value="1"/>
</dbReference>
<organism evidence="5 6">
    <name type="scientific">Lentibacillus salinarum</name>
    <dbReference type="NCBI Taxonomy" id="446820"/>
    <lineage>
        <taxon>Bacteria</taxon>
        <taxon>Bacillati</taxon>
        <taxon>Bacillota</taxon>
        <taxon>Bacilli</taxon>
        <taxon>Bacillales</taxon>
        <taxon>Bacillaceae</taxon>
        <taxon>Lentibacillus</taxon>
    </lineage>
</organism>
<keyword evidence="6" id="KW-1185">Reference proteome</keyword>
<reference evidence="6" key="1">
    <citation type="journal article" date="2019" name="Int. J. Syst. Evol. Microbiol.">
        <title>The Global Catalogue of Microorganisms (GCM) 10K type strain sequencing project: providing services to taxonomists for standard genome sequencing and annotation.</title>
        <authorList>
            <consortium name="The Broad Institute Genomics Platform"/>
            <consortium name="The Broad Institute Genome Sequencing Center for Infectious Disease"/>
            <person name="Wu L."/>
            <person name="Ma J."/>
        </authorList>
    </citation>
    <scope>NUCLEOTIDE SEQUENCE [LARGE SCALE GENOMIC DNA]</scope>
    <source>
        <strain evidence="6">CCUG 54822</strain>
    </source>
</reference>
<comment type="caution">
    <text evidence="5">The sequence shown here is derived from an EMBL/GenBank/DDBJ whole genome shotgun (WGS) entry which is preliminary data.</text>
</comment>
<dbReference type="PANTHER" id="PTHR43537:SF54">
    <property type="entry name" value="TRANSCRIPTIONAL REGULATOR, GNTR FAMILY"/>
    <property type="match status" value="1"/>
</dbReference>
<dbReference type="EMBL" id="JBHTNH010000024">
    <property type="protein sequence ID" value="MFD1362244.1"/>
    <property type="molecule type" value="Genomic_DNA"/>
</dbReference>